<dbReference type="AlphaFoldDB" id="A0A174A7G0"/>
<gene>
    <name evidence="1" type="ORF">ERS852395_01452</name>
</gene>
<dbReference type="EMBL" id="CYZA01000006">
    <property type="protein sequence ID" value="CUN83328.1"/>
    <property type="molecule type" value="Genomic_DNA"/>
</dbReference>
<sequence length="172" mass="19790">MMNTTIITKIMAALGQDELKELIGALQGMVDAPETVQKHWEPTEGEQYFYLWGTGKKDGGVFTAENQKDVMRLAVGNCFKTEEERDAAAEYLMIVAELKRFAIDHNDEIDWDDHSQRKYKLCWNRETEKVDSTWSRRKITDGIYFSSHEVAMAAVEAVGEDRIKKFYLPDAE</sequence>
<name>A0A174A7G0_9FIRM</name>
<evidence type="ECO:0000313" key="2">
    <source>
        <dbReference type="Proteomes" id="UP000095447"/>
    </source>
</evidence>
<reference evidence="1 2" key="1">
    <citation type="submission" date="2015-09" db="EMBL/GenBank/DDBJ databases">
        <authorList>
            <consortium name="Pathogen Informatics"/>
        </authorList>
    </citation>
    <scope>NUCLEOTIDE SEQUENCE [LARGE SCALE GENOMIC DNA]</scope>
    <source>
        <strain evidence="1 2">2789STDY5608838</strain>
    </source>
</reference>
<dbReference type="RefSeq" id="WP_055053199.1">
    <property type="nucleotide sequence ID" value="NZ_CYZA01000006.1"/>
</dbReference>
<protein>
    <submittedName>
        <fullName evidence="1">Uncharacterized protein</fullName>
    </submittedName>
</protein>
<organism evidence="1 2">
    <name type="scientific">Blautia obeum</name>
    <dbReference type="NCBI Taxonomy" id="40520"/>
    <lineage>
        <taxon>Bacteria</taxon>
        <taxon>Bacillati</taxon>
        <taxon>Bacillota</taxon>
        <taxon>Clostridia</taxon>
        <taxon>Lachnospirales</taxon>
        <taxon>Lachnospiraceae</taxon>
        <taxon>Blautia</taxon>
    </lineage>
</organism>
<dbReference type="Proteomes" id="UP000095447">
    <property type="component" value="Unassembled WGS sequence"/>
</dbReference>
<evidence type="ECO:0000313" key="1">
    <source>
        <dbReference type="EMBL" id="CUN83328.1"/>
    </source>
</evidence>
<proteinExistence type="predicted"/>
<accession>A0A174A7G0</accession>